<dbReference type="InterPro" id="IPR036961">
    <property type="entry name" value="Kinesin_motor_dom_sf"/>
</dbReference>
<dbReference type="GO" id="GO:0015630">
    <property type="term" value="C:microtubule cytoskeleton"/>
    <property type="evidence" value="ECO:0007669"/>
    <property type="project" value="TreeGrafter"/>
</dbReference>
<feature type="domain" description="Kinesin motor" evidence="7">
    <location>
        <begin position="472"/>
        <end position="694"/>
    </location>
</feature>
<evidence type="ECO:0000313" key="8">
    <source>
        <dbReference type="EnsemblMetazoa" id="CLYHEMP001408.2"/>
    </source>
</evidence>
<evidence type="ECO:0000256" key="2">
    <source>
        <dbReference type="ARBA" id="ARBA00022741"/>
    </source>
</evidence>
<proteinExistence type="inferred from homology"/>
<dbReference type="PANTHER" id="PTHR47972">
    <property type="entry name" value="KINESIN-LIKE PROTEIN KLP-3"/>
    <property type="match status" value="1"/>
</dbReference>
<dbReference type="PANTHER" id="PTHR47972:SF28">
    <property type="entry name" value="KINESIN-LIKE PROTEIN KLP-3"/>
    <property type="match status" value="1"/>
</dbReference>
<dbReference type="EnsemblMetazoa" id="CLYHEMT001408.2">
    <property type="protein sequence ID" value="CLYHEMP001408.2"/>
    <property type="gene ID" value="CLYHEMG001408"/>
</dbReference>
<feature type="coiled-coil region" evidence="6">
    <location>
        <begin position="212"/>
        <end position="351"/>
    </location>
</feature>
<dbReference type="GO" id="GO:0003777">
    <property type="term" value="F:microtubule motor activity"/>
    <property type="evidence" value="ECO:0007669"/>
    <property type="project" value="InterPro"/>
</dbReference>
<dbReference type="SMART" id="SM00129">
    <property type="entry name" value="KISc"/>
    <property type="match status" value="1"/>
</dbReference>
<dbReference type="InterPro" id="IPR001752">
    <property type="entry name" value="Kinesin_motor_dom"/>
</dbReference>
<evidence type="ECO:0000313" key="9">
    <source>
        <dbReference type="Proteomes" id="UP000594262"/>
    </source>
</evidence>
<name>A0A7M5UMS6_9CNID</name>
<dbReference type="GO" id="GO:0007018">
    <property type="term" value="P:microtubule-based movement"/>
    <property type="evidence" value="ECO:0007669"/>
    <property type="project" value="InterPro"/>
</dbReference>
<dbReference type="PROSITE" id="PS50067">
    <property type="entry name" value="KINESIN_MOTOR_2"/>
    <property type="match status" value="1"/>
</dbReference>
<dbReference type="GO" id="GO:0005524">
    <property type="term" value="F:ATP binding"/>
    <property type="evidence" value="ECO:0007669"/>
    <property type="project" value="UniProtKB-UniRule"/>
</dbReference>
<accession>A0A7M5UMS6</accession>
<dbReference type="GO" id="GO:0008017">
    <property type="term" value="F:microtubule binding"/>
    <property type="evidence" value="ECO:0007669"/>
    <property type="project" value="InterPro"/>
</dbReference>
<dbReference type="PRINTS" id="PR00380">
    <property type="entry name" value="KINESINHEAVY"/>
</dbReference>
<dbReference type="AlphaFoldDB" id="A0A7M5UMS6"/>
<keyword evidence="9" id="KW-1185">Reference proteome</keyword>
<dbReference type="InterPro" id="IPR027417">
    <property type="entry name" value="P-loop_NTPase"/>
</dbReference>
<keyword evidence="5" id="KW-0505">Motor protein</keyword>
<dbReference type="SUPFAM" id="SSF52540">
    <property type="entry name" value="P-loop containing nucleoside triphosphate hydrolases"/>
    <property type="match status" value="1"/>
</dbReference>
<feature type="binding site" evidence="5">
    <location>
        <begin position="555"/>
        <end position="562"/>
    </location>
    <ligand>
        <name>ATP</name>
        <dbReference type="ChEBI" id="CHEBI:30616"/>
    </ligand>
</feature>
<keyword evidence="4" id="KW-0206">Cytoskeleton</keyword>
<keyword evidence="4" id="KW-0963">Cytoplasm</keyword>
<feature type="coiled-coil region" evidence="6">
    <location>
        <begin position="20"/>
        <end position="68"/>
    </location>
</feature>
<keyword evidence="6" id="KW-0175">Coiled coil</keyword>
<comment type="similarity">
    <text evidence="5">Belongs to the TRAFAC class myosin-kinesin ATPase superfamily. Kinesin family.</text>
</comment>
<dbReference type="Gene3D" id="3.40.850.10">
    <property type="entry name" value="Kinesin motor domain"/>
    <property type="match status" value="1"/>
</dbReference>
<evidence type="ECO:0000256" key="3">
    <source>
        <dbReference type="ARBA" id="ARBA00022840"/>
    </source>
</evidence>
<keyword evidence="3 5" id="KW-0067">ATP-binding</keyword>
<dbReference type="OrthoDB" id="3176171at2759"/>
<comment type="subcellular location">
    <subcellularLocation>
        <location evidence="1">Cytoplasm</location>
        <location evidence="1">Cytoskeleton</location>
    </subcellularLocation>
</comment>
<organism evidence="8 9">
    <name type="scientific">Clytia hemisphaerica</name>
    <dbReference type="NCBI Taxonomy" id="252671"/>
    <lineage>
        <taxon>Eukaryota</taxon>
        <taxon>Metazoa</taxon>
        <taxon>Cnidaria</taxon>
        <taxon>Hydrozoa</taxon>
        <taxon>Hydroidolina</taxon>
        <taxon>Leptothecata</taxon>
        <taxon>Obeliida</taxon>
        <taxon>Clytiidae</taxon>
        <taxon>Clytia</taxon>
    </lineage>
</organism>
<evidence type="ECO:0000256" key="4">
    <source>
        <dbReference type="ARBA" id="ARBA00023212"/>
    </source>
</evidence>
<evidence type="ECO:0000256" key="6">
    <source>
        <dbReference type="SAM" id="Coils"/>
    </source>
</evidence>
<dbReference type="InterPro" id="IPR027640">
    <property type="entry name" value="Kinesin-like_fam"/>
</dbReference>
<evidence type="ECO:0000256" key="5">
    <source>
        <dbReference type="PROSITE-ProRule" id="PRU00283"/>
    </source>
</evidence>
<reference evidence="8" key="1">
    <citation type="submission" date="2021-01" db="UniProtKB">
        <authorList>
            <consortium name="EnsemblMetazoa"/>
        </authorList>
    </citation>
    <scope>IDENTIFICATION</scope>
</reference>
<keyword evidence="2 5" id="KW-0547">Nucleotide-binding</keyword>
<dbReference type="Proteomes" id="UP000594262">
    <property type="component" value="Unplaced"/>
</dbReference>
<evidence type="ECO:0000259" key="7">
    <source>
        <dbReference type="PROSITE" id="PS50067"/>
    </source>
</evidence>
<evidence type="ECO:0000256" key="1">
    <source>
        <dbReference type="ARBA" id="ARBA00004245"/>
    </source>
</evidence>
<dbReference type="Pfam" id="PF00225">
    <property type="entry name" value="Kinesin"/>
    <property type="match status" value="1"/>
</dbReference>
<protein>
    <recommendedName>
        <fullName evidence="7">Kinesin motor domain-containing protein</fullName>
    </recommendedName>
</protein>
<sequence length="694" mass="81408">MPKQNEMELLTDDEDENCDPDELLQEVKSLKRKLKSKENEIECHKETVKNLSQKNKLYCEKIEVANEKHAQEMKICKETTEFKLEEKLKLYSSMQQYIVLQENQMHEIQQEKGEDVLFNVSNSVNMFVKQIDELQERLVKFNDENCHLKALCEEKEQKFSKLQQDMKTKYVPKLDYDLLSKEKDIISKNRLTPLKESKNISNIKYDLLTEQVNSFKQKQKELDGENRSLRKKVRDLETECTRLRFAPPKLHIQEKAYEGVEENLSQVEEENIQLHSQIRDMSFEHKKKEHELESKCQSLENQLSDLRKEQDERQEECRDIITDIREMRSKLDKEKRKNEELQRKIKSNEELHQLSLQQMQSHEKILHDKLEAKYSHRMSTLETKYNAIMNLVESFKNIPKILTQIRNEKCQLDEDLKNFNRRVATSLEGFKQQVLAAVNETNTRSNILAVRYKKEIELRKKLHNELVDLKGNIRVFCRVRPVIKEDGDDDEQAVTFGDDPDNDDALWVQNKSSNKHFQMDRVFQPNASQTEVFEDVEWLVTSCLDGFNVCIFAYGQTGSGKTFTMEGTKENPGINQRALKQLFQCSNEMRDWNFTILVSFVEIYNEMLRDLLSVEPTTKLTIKQGKDGNYVPDLTHVKVNNVRDVNEVFALGRANRSTACTDMNERSSRSHSVLTINVIGENINTGTRVNGKDQ</sequence>